<evidence type="ECO:0000256" key="1">
    <source>
        <dbReference type="ARBA" id="ARBA00004651"/>
    </source>
</evidence>
<dbReference type="SUPFAM" id="SSF161098">
    <property type="entry name" value="MetI-like"/>
    <property type="match status" value="1"/>
</dbReference>
<evidence type="ECO:0000256" key="3">
    <source>
        <dbReference type="ARBA" id="ARBA00022475"/>
    </source>
</evidence>
<dbReference type="Pfam" id="PF00528">
    <property type="entry name" value="BPD_transp_1"/>
    <property type="match status" value="1"/>
</dbReference>
<dbReference type="PANTHER" id="PTHR43744">
    <property type="entry name" value="ABC TRANSPORTER PERMEASE PROTEIN MG189-RELATED-RELATED"/>
    <property type="match status" value="1"/>
</dbReference>
<keyword evidence="5 7" id="KW-1133">Transmembrane helix</keyword>
<protein>
    <submittedName>
        <fullName evidence="9">Carbohydrate ABC transporter permease</fullName>
    </submittedName>
</protein>
<feature type="transmembrane region" description="Helical" evidence="7">
    <location>
        <begin position="22"/>
        <end position="44"/>
    </location>
</feature>
<organism evidence="9 10">
    <name type="scientific">Litorilinea aerophila</name>
    <dbReference type="NCBI Taxonomy" id="1204385"/>
    <lineage>
        <taxon>Bacteria</taxon>
        <taxon>Bacillati</taxon>
        <taxon>Chloroflexota</taxon>
        <taxon>Caldilineae</taxon>
        <taxon>Caldilineales</taxon>
        <taxon>Caldilineaceae</taxon>
        <taxon>Litorilinea</taxon>
    </lineage>
</organism>
<evidence type="ECO:0000313" key="10">
    <source>
        <dbReference type="Proteomes" id="UP000317371"/>
    </source>
</evidence>
<dbReference type="EMBL" id="VIGC01000007">
    <property type="protein sequence ID" value="TQE96532.1"/>
    <property type="molecule type" value="Genomic_DNA"/>
</dbReference>
<keyword evidence="3" id="KW-1003">Cell membrane</keyword>
<comment type="subcellular location">
    <subcellularLocation>
        <location evidence="1 7">Cell membrane</location>
        <topology evidence="1 7">Multi-pass membrane protein</topology>
    </subcellularLocation>
</comment>
<dbReference type="InterPro" id="IPR000515">
    <property type="entry name" value="MetI-like"/>
</dbReference>
<dbReference type="GO" id="GO:0055085">
    <property type="term" value="P:transmembrane transport"/>
    <property type="evidence" value="ECO:0007669"/>
    <property type="project" value="InterPro"/>
</dbReference>
<evidence type="ECO:0000259" key="8">
    <source>
        <dbReference type="PROSITE" id="PS50928"/>
    </source>
</evidence>
<feature type="transmembrane region" description="Helical" evidence="7">
    <location>
        <begin position="261"/>
        <end position="280"/>
    </location>
</feature>
<gene>
    <name evidence="9" type="ORF">FKZ61_06460</name>
</gene>
<evidence type="ECO:0000256" key="5">
    <source>
        <dbReference type="ARBA" id="ARBA00022989"/>
    </source>
</evidence>
<dbReference type="Proteomes" id="UP000317371">
    <property type="component" value="Unassembled WGS sequence"/>
</dbReference>
<evidence type="ECO:0000256" key="4">
    <source>
        <dbReference type="ARBA" id="ARBA00022692"/>
    </source>
</evidence>
<keyword evidence="6 7" id="KW-0472">Membrane</keyword>
<dbReference type="GO" id="GO:0005886">
    <property type="term" value="C:plasma membrane"/>
    <property type="evidence" value="ECO:0007669"/>
    <property type="project" value="UniProtKB-SubCell"/>
</dbReference>
<comment type="caution">
    <text evidence="9">The sequence shown here is derived from an EMBL/GenBank/DDBJ whole genome shotgun (WGS) entry which is preliminary data.</text>
</comment>
<comment type="similarity">
    <text evidence="7">Belongs to the binding-protein-dependent transport system permease family.</text>
</comment>
<dbReference type="PROSITE" id="PS50928">
    <property type="entry name" value="ABC_TM1"/>
    <property type="match status" value="1"/>
</dbReference>
<feature type="transmembrane region" description="Helical" evidence="7">
    <location>
        <begin position="120"/>
        <end position="144"/>
    </location>
</feature>
<sequence length="295" mass="33070">MTQTTMTRTLVTPAMRLRANRVILYAVVLFLCVLFGFPLFWTLMSSLKTPAEMFAFPPPLVPAEPQWANYYNVLVIPRIPVIRWALNSTIVVVLATAGTLVTASLVAYSFARFEYRGRDALFLITLATMMLPAQVTLIPQFVLFHKLGWINTLLPLWVPYWFGGGGFAIFLMRQFFLSLPRDLDEAALIDGASFFRIFWSILLPLCKPVLATLGIITIIATWSDFLGPLIYLNSPEKFTVSVGLQFFNNSPEVGGEPMQHLLMAACILSMLPVIIIFFLGQRFFVQGIVMSGIKG</sequence>
<accession>A0A540VIK0</accession>
<evidence type="ECO:0000256" key="2">
    <source>
        <dbReference type="ARBA" id="ARBA00022448"/>
    </source>
</evidence>
<feature type="transmembrane region" description="Helical" evidence="7">
    <location>
        <begin position="197"/>
        <end position="222"/>
    </location>
</feature>
<proteinExistence type="inferred from homology"/>
<keyword evidence="10" id="KW-1185">Reference proteome</keyword>
<feature type="transmembrane region" description="Helical" evidence="7">
    <location>
        <begin position="84"/>
        <end position="108"/>
    </location>
</feature>
<dbReference type="RefSeq" id="WP_141609274.1">
    <property type="nucleotide sequence ID" value="NZ_VIGC02000007.1"/>
</dbReference>
<dbReference type="PANTHER" id="PTHR43744:SF12">
    <property type="entry name" value="ABC TRANSPORTER PERMEASE PROTEIN MG189-RELATED"/>
    <property type="match status" value="1"/>
</dbReference>
<dbReference type="OrthoDB" id="9810086at2"/>
<evidence type="ECO:0000313" key="9">
    <source>
        <dbReference type="EMBL" id="TQE96532.1"/>
    </source>
</evidence>
<evidence type="ECO:0000256" key="6">
    <source>
        <dbReference type="ARBA" id="ARBA00023136"/>
    </source>
</evidence>
<name>A0A540VIK0_9CHLR</name>
<dbReference type="InParanoid" id="A0A540VIK0"/>
<feature type="transmembrane region" description="Helical" evidence="7">
    <location>
        <begin position="156"/>
        <end position="176"/>
    </location>
</feature>
<dbReference type="AlphaFoldDB" id="A0A540VIK0"/>
<feature type="domain" description="ABC transmembrane type-1" evidence="8">
    <location>
        <begin position="85"/>
        <end position="280"/>
    </location>
</feature>
<evidence type="ECO:0000256" key="7">
    <source>
        <dbReference type="RuleBase" id="RU363032"/>
    </source>
</evidence>
<dbReference type="Gene3D" id="1.10.3720.10">
    <property type="entry name" value="MetI-like"/>
    <property type="match status" value="1"/>
</dbReference>
<dbReference type="InterPro" id="IPR035906">
    <property type="entry name" value="MetI-like_sf"/>
</dbReference>
<reference evidence="9 10" key="1">
    <citation type="submission" date="2019-06" db="EMBL/GenBank/DDBJ databases">
        <title>Genome sequence of Litorilinea aerophila BAA-2444.</title>
        <authorList>
            <person name="Maclea K.S."/>
            <person name="Maurais E.G."/>
            <person name="Iannazzi L.C."/>
        </authorList>
    </citation>
    <scope>NUCLEOTIDE SEQUENCE [LARGE SCALE GENOMIC DNA]</scope>
    <source>
        <strain evidence="9 10">ATCC BAA-2444</strain>
    </source>
</reference>
<keyword evidence="2 7" id="KW-0813">Transport</keyword>
<keyword evidence="4 7" id="KW-0812">Transmembrane</keyword>
<dbReference type="CDD" id="cd06261">
    <property type="entry name" value="TM_PBP2"/>
    <property type="match status" value="1"/>
</dbReference>